<keyword evidence="1" id="KW-0472">Membrane</keyword>
<comment type="caution">
    <text evidence="2">The sequence shown here is derived from an EMBL/GenBank/DDBJ whole genome shotgun (WGS) entry which is preliminary data.</text>
</comment>
<keyword evidence="1" id="KW-0812">Transmembrane</keyword>
<dbReference type="EMBL" id="ARXV01000003">
    <property type="protein sequence ID" value="KGD65734.1"/>
    <property type="molecule type" value="Genomic_DNA"/>
</dbReference>
<sequence length="174" mass="19654">MKKPETSTIVALRYVQFILRRSCLTPTLPDWLAPLAHHLEPWLPALTATGILMALASMVAIPLLIARMPADYFTGDYHPTARRTPLGWLLWCLRNLLALLLLIAGILMLVLPGQGLLTILIAIMASTFPGKYRLERAIMRRPGVFRAANWIRRKYRRTPLQHPDGIAEDMIHGD</sequence>
<dbReference type="Pfam" id="PF09656">
    <property type="entry name" value="PGPGW"/>
    <property type="match status" value="1"/>
</dbReference>
<feature type="transmembrane region" description="Helical" evidence="1">
    <location>
        <begin position="115"/>
        <end position="132"/>
    </location>
</feature>
<dbReference type="InterPro" id="IPR019099">
    <property type="entry name" value="Uncharacterised_PGPGW_TM"/>
</dbReference>
<dbReference type="STRING" id="1177154.Y5S_00958"/>
<keyword evidence="3" id="KW-1185">Reference proteome</keyword>
<feature type="transmembrane region" description="Helical" evidence="1">
    <location>
        <begin position="42"/>
        <end position="65"/>
    </location>
</feature>
<evidence type="ECO:0000313" key="3">
    <source>
        <dbReference type="Proteomes" id="UP000029444"/>
    </source>
</evidence>
<feature type="transmembrane region" description="Helical" evidence="1">
    <location>
        <begin position="86"/>
        <end position="109"/>
    </location>
</feature>
<name>A0A095SN24_9GAMM</name>
<evidence type="ECO:0000313" key="2">
    <source>
        <dbReference type="EMBL" id="KGD65734.1"/>
    </source>
</evidence>
<evidence type="ECO:0000256" key="1">
    <source>
        <dbReference type="SAM" id="Phobius"/>
    </source>
</evidence>
<dbReference type="AlphaFoldDB" id="A0A095SN24"/>
<protein>
    <recommendedName>
        <fullName evidence="4">Transmembrane protein (PGPGW)</fullName>
    </recommendedName>
</protein>
<keyword evidence="1" id="KW-1133">Transmembrane helix</keyword>
<accession>A0A095SN24</accession>
<dbReference type="eggNOG" id="ENOG5032ZM7">
    <property type="taxonomic scope" value="Bacteria"/>
</dbReference>
<gene>
    <name evidence="2" type="ORF">Y5S_00958</name>
</gene>
<organism evidence="2 3">
    <name type="scientific">Alcanivorax nanhaiticus</name>
    <dbReference type="NCBI Taxonomy" id="1177154"/>
    <lineage>
        <taxon>Bacteria</taxon>
        <taxon>Pseudomonadati</taxon>
        <taxon>Pseudomonadota</taxon>
        <taxon>Gammaproteobacteria</taxon>
        <taxon>Oceanospirillales</taxon>
        <taxon>Alcanivoracaceae</taxon>
        <taxon>Alcanivorax</taxon>
    </lineage>
</organism>
<dbReference type="PATRIC" id="fig|1177154.3.peg.968"/>
<reference evidence="2 3" key="1">
    <citation type="submission" date="2012-09" db="EMBL/GenBank/DDBJ databases">
        <title>Genome Sequence of alkane-degrading Bacterium Alcanivorax sp. 19-m-6.</title>
        <authorList>
            <person name="Lai Q."/>
            <person name="Shao Z."/>
        </authorList>
    </citation>
    <scope>NUCLEOTIDE SEQUENCE [LARGE SCALE GENOMIC DNA]</scope>
    <source>
        <strain evidence="2 3">19-m-6</strain>
    </source>
</reference>
<dbReference type="Proteomes" id="UP000029444">
    <property type="component" value="Unassembled WGS sequence"/>
</dbReference>
<evidence type="ECO:0008006" key="4">
    <source>
        <dbReference type="Google" id="ProtNLM"/>
    </source>
</evidence>
<proteinExistence type="predicted"/>